<dbReference type="GO" id="GO:0043657">
    <property type="term" value="C:host cell"/>
    <property type="evidence" value="ECO:0007669"/>
    <property type="project" value="UniProtKB-SubCell"/>
</dbReference>
<dbReference type="AlphaFoldDB" id="A0A8H3KW79"/>
<feature type="domain" description="Crinkler effector protein N-terminal" evidence="4">
    <location>
        <begin position="3"/>
        <end position="101"/>
    </location>
</feature>
<comment type="caution">
    <text evidence="5">The sequence shown here is derived from an EMBL/GenBank/DDBJ whole genome shotgun (WGS) entry which is preliminary data.</text>
</comment>
<evidence type="ECO:0000259" key="4">
    <source>
        <dbReference type="Pfam" id="PF20147"/>
    </source>
</evidence>
<name>A0A8H3KW79_9GLOM</name>
<protein>
    <recommendedName>
        <fullName evidence="4">Crinkler effector protein N-terminal domain-containing protein</fullName>
    </recommendedName>
</protein>
<reference evidence="5" key="1">
    <citation type="submission" date="2019-10" db="EMBL/GenBank/DDBJ databases">
        <title>Conservation and host-specific expression of non-tandemly repeated heterogenous ribosome RNA gene in arbuscular mycorrhizal fungi.</title>
        <authorList>
            <person name="Maeda T."/>
            <person name="Kobayashi Y."/>
            <person name="Nakagawa T."/>
            <person name="Ezawa T."/>
            <person name="Yamaguchi K."/>
            <person name="Bino T."/>
            <person name="Nishimoto Y."/>
            <person name="Shigenobu S."/>
            <person name="Kawaguchi M."/>
        </authorList>
    </citation>
    <scope>NUCLEOTIDE SEQUENCE</scope>
    <source>
        <strain evidence="5">HR1</strain>
    </source>
</reference>
<evidence type="ECO:0000256" key="3">
    <source>
        <dbReference type="ARBA" id="ARBA00022525"/>
    </source>
</evidence>
<keyword evidence="3" id="KW-0964">Secreted</keyword>
<proteinExistence type="predicted"/>
<organism evidence="5 6">
    <name type="scientific">Rhizophagus clarus</name>
    <dbReference type="NCBI Taxonomy" id="94130"/>
    <lineage>
        <taxon>Eukaryota</taxon>
        <taxon>Fungi</taxon>
        <taxon>Fungi incertae sedis</taxon>
        <taxon>Mucoromycota</taxon>
        <taxon>Glomeromycotina</taxon>
        <taxon>Glomeromycetes</taxon>
        <taxon>Glomerales</taxon>
        <taxon>Glomeraceae</taxon>
        <taxon>Rhizophagus</taxon>
    </lineage>
</organism>
<evidence type="ECO:0000313" key="5">
    <source>
        <dbReference type="EMBL" id="GES75340.1"/>
    </source>
</evidence>
<sequence length="826" mass="93443">MPITLFCLVKGNTTASAFEVDIEKDKSISKLKEAIKAKNPQTFANVDAKDLKLWKVPISDDHDDQLWNLTLEDSDELLAINEIGDYWTEKPPKKHIHVIVEQPASTATSNREQELLEEVASLRALLKKSVAFDVVVSPKRTKGFKWTINIEQATLDGLKEHIRKMEKPPALENDGAVLNIVNDSGKYSPLNDQDLREMLQLFVSIKNLKFTVFIETPSKAFSDWTFSSVCQLYGLNGETEDPTMTVFPNFSCGNVKPSQESLEGLMAELKSRLDNTPISLLSVEATKSLYVYSYLLAGANNFKGKFEIRPQKVISGPNGHGPLDFAIDLCQTAKTVGVTEVKKDDFVKGVAQCAVQLESSLSYRKRKADEMEERTFGRVFGIVTDAEKFYFMECSMDDQDRPSFKLSKPVTVVYEDNDLQTKVEKVLEHIVWLLEEAQKPDSALNVKERNQSLIDNSSNTHSSNFNSVADQAPTVIHHEKPLVDTLLPEDKETVAFLNEEHKKKDKESRSHKKKLEAENIVQDVFDFTVDGPEKKHMTEISLTGREENNCQEKIESQDGLAELSSSDVLQNINRLYENACTAENERIKANQAEIWCWRNFIIGLDNSIDEIMIKEKVGTKKAKGLIYDFILAHNPDTKRKTLYQRISRARKVYEFTEKIGIDKIKYIKTYSANSIAELSDSQIQTIVDYFSNNPNTELPDDQEGSIIDSEGEISGDQTDALEAVSTTRAENRSSSYPEEKRKHIIGLVLEKFPYLSLDDSDERRDTFNLDGSTLCPLCNGDNKVNRSIFDEIKGEWGDGEYYGERTYRLKCRESFKPGIPVVSVKA</sequence>
<dbReference type="EMBL" id="BLAL01000016">
    <property type="protein sequence ID" value="GES75340.1"/>
    <property type="molecule type" value="Genomic_DNA"/>
</dbReference>
<dbReference type="Proteomes" id="UP000615446">
    <property type="component" value="Unassembled WGS sequence"/>
</dbReference>
<dbReference type="Pfam" id="PF20147">
    <property type="entry name" value="Crinkler"/>
    <property type="match status" value="1"/>
</dbReference>
<gene>
    <name evidence="5" type="ORF">RCL2_000278200</name>
</gene>
<evidence type="ECO:0000256" key="2">
    <source>
        <dbReference type="ARBA" id="ARBA00004613"/>
    </source>
</evidence>
<evidence type="ECO:0000256" key="1">
    <source>
        <dbReference type="ARBA" id="ARBA00004340"/>
    </source>
</evidence>
<dbReference type="OrthoDB" id="2414517at2759"/>
<comment type="subcellular location">
    <subcellularLocation>
        <location evidence="1">Host cell</location>
    </subcellularLocation>
    <subcellularLocation>
        <location evidence="2">Secreted</location>
    </subcellularLocation>
</comment>
<evidence type="ECO:0000313" key="6">
    <source>
        <dbReference type="Proteomes" id="UP000615446"/>
    </source>
</evidence>
<accession>A0A8H3KW79</accession>
<dbReference type="InterPro" id="IPR045379">
    <property type="entry name" value="Crinkler_N"/>
</dbReference>
<dbReference type="GO" id="GO:0005576">
    <property type="term" value="C:extracellular region"/>
    <property type="evidence" value="ECO:0007669"/>
    <property type="project" value="UniProtKB-SubCell"/>
</dbReference>